<comment type="caution">
    <text evidence="7">The sequence shown here is derived from an EMBL/GenBank/DDBJ whole genome shotgun (WGS) entry which is preliminary data.</text>
</comment>
<evidence type="ECO:0000256" key="2">
    <source>
        <dbReference type="ARBA" id="ARBA00006739"/>
    </source>
</evidence>
<dbReference type="InterPro" id="IPR029044">
    <property type="entry name" value="Nucleotide-diphossugar_trans"/>
</dbReference>
<accession>A0A2D6M1Q5</accession>
<gene>
    <name evidence="7" type="ORF">CL943_03655</name>
</gene>
<protein>
    <submittedName>
        <fullName evidence="7">Glucosyl-3-phosphoglycerate synthase</fullName>
    </submittedName>
</protein>
<dbReference type="NCBIfam" id="NF010496">
    <property type="entry name" value="PRK13915.1"/>
    <property type="match status" value="1"/>
</dbReference>
<dbReference type="AlphaFoldDB" id="A0A2D6M1Q5"/>
<comment type="cofactor">
    <cofactor evidence="1">
        <name>Mg(2+)</name>
        <dbReference type="ChEBI" id="CHEBI:18420"/>
    </cofactor>
</comment>
<dbReference type="InterPro" id="IPR050256">
    <property type="entry name" value="Glycosyltransferase_2"/>
</dbReference>
<dbReference type="GO" id="GO:0016757">
    <property type="term" value="F:glycosyltransferase activity"/>
    <property type="evidence" value="ECO:0007669"/>
    <property type="project" value="UniProtKB-KW"/>
</dbReference>
<evidence type="ECO:0000313" key="7">
    <source>
        <dbReference type="EMBL" id="MAG22368.1"/>
    </source>
</evidence>
<evidence type="ECO:0000256" key="5">
    <source>
        <dbReference type="ARBA" id="ARBA00022842"/>
    </source>
</evidence>
<feature type="domain" description="Glycosyltransferase 2-like" evidence="6">
    <location>
        <begin position="43"/>
        <end position="179"/>
    </location>
</feature>
<dbReference type="InterPro" id="IPR001173">
    <property type="entry name" value="Glyco_trans_2-like"/>
</dbReference>
<evidence type="ECO:0000256" key="4">
    <source>
        <dbReference type="ARBA" id="ARBA00022679"/>
    </source>
</evidence>
<dbReference type="PANTHER" id="PTHR48090">
    <property type="entry name" value="UNDECAPRENYL-PHOSPHATE 4-DEOXY-4-FORMAMIDO-L-ARABINOSE TRANSFERASE-RELATED"/>
    <property type="match status" value="1"/>
</dbReference>
<reference evidence="8" key="1">
    <citation type="submission" date="2017-09" db="EMBL/GenBank/DDBJ databases">
        <title>The Reconstruction of 2,631 Draft Metagenome-Assembled Genomes from the Global Oceans.</title>
        <authorList>
            <person name="Tully B.J."/>
            <person name="Graham E.D."/>
            <person name="Heidelberg J.F."/>
        </authorList>
    </citation>
    <scope>NUCLEOTIDE SEQUENCE [LARGE SCALE GENOMIC DNA]</scope>
</reference>
<organism evidence="7 8">
    <name type="scientific">Candidatus Iainarchaeum sp</name>
    <dbReference type="NCBI Taxonomy" id="3101447"/>
    <lineage>
        <taxon>Archaea</taxon>
        <taxon>Candidatus Iainarchaeota</taxon>
        <taxon>Candidatus Iainarchaeia</taxon>
        <taxon>Candidatus Iainarchaeales</taxon>
        <taxon>Candidatus Iainarchaeaceae</taxon>
        <taxon>Candidatus Iainarchaeum</taxon>
    </lineage>
</organism>
<keyword evidence="4" id="KW-0808">Transferase</keyword>
<evidence type="ECO:0000313" key="8">
    <source>
        <dbReference type="Proteomes" id="UP000226592"/>
    </source>
</evidence>
<evidence type="ECO:0000259" key="6">
    <source>
        <dbReference type="Pfam" id="PF00535"/>
    </source>
</evidence>
<name>A0A2D6M1Q5_9ARCH</name>
<keyword evidence="3" id="KW-0328">Glycosyltransferase</keyword>
<evidence type="ECO:0000256" key="3">
    <source>
        <dbReference type="ARBA" id="ARBA00022676"/>
    </source>
</evidence>
<dbReference type="Proteomes" id="UP000226592">
    <property type="component" value="Unassembled WGS sequence"/>
</dbReference>
<dbReference type="SUPFAM" id="SSF53448">
    <property type="entry name" value="Nucleotide-diphospho-sugar transferases"/>
    <property type="match status" value="1"/>
</dbReference>
<sequence>MAVKKKSKLGVLQWFNKHTFHHSKYADIDRLVALKKKQGVKISVGIPTLNEADNIGKVIDALMPLMKEKDLVDEIAVIDSGSSDGTDEIAREKGAKVFVSEKHLKDEGVFFHKGENLWKSLHMLKGDIICWVDADIKNISPHFVYGLVGPMLEDKKIGYVKAFYERPIHSVSGLQGEGGGRVTEIFTRPMFNTFFPQLTGFIQPLSGEYAGRREILERVPFFIGYGVETGLLVDIEKTFGLKAMAQVDLDVRVHRNQTTKALGRMSFGLLQVYLHRVPALRPLLKDFNAIYRFPETQIAKDGKKEYFLSEKEVKEIERPPIKGVSEYQIRKSFENDFLAKLTDTLFNIKRDLRGKRE</sequence>
<comment type="similarity">
    <text evidence="2">Belongs to the glycosyltransferase 2 family.</text>
</comment>
<keyword evidence="5" id="KW-0460">Magnesium</keyword>
<dbReference type="EMBL" id="NZBU01000012">
    <property type="protein sequence ID" value="MAG22368.1"/>
    <property type="molecule type" value="Genomic_DNA"/>
</dbReference>
<evidence type="ECO:0000256" key="1">
    <source>
        <dbReference type="ARBA" id="ARBA00001946"/>
    </source>
</evidence>
<proteinExistence type="inferred from homology"/>
<dbReference type="PANTHER" id="PTHR48090:SF10">
    <property type="entry name" value="GLUCOSYL-3-PHOSPHOGLYCERATE SYNTHASE"/>
    <property type="match status" value="1"/>
</dbReference>
<dbReference type="Pfam" id="PF00535">
    <property type="entry name" value="Glycos_transf_2"/>
    <property type="match status" value="1"/>
</dbReference>
<dbReference type="Gene3D" id="3.90.550.10">
    <property type="entry name" value="Spore Coat Polysaccharide Biosynthesis Protein SpsA, Chain A"/>
    <property type="match status" value="1"/>
</dbReference>